<dbReference type="Pfam" id="PF00370">
    <property type="entry name" value="FGGY_N"/>
    <property type="match status" value="1"/>
</dbReference>
<dbReference type="InterPro" id="IPR018485">
    <property type="entry name" value="FGGY_C"/>
</dbReference>
<dbReference type="EMBL" id="DTIN01000014">
    <property type="protein sequence ID" value="HFX13367.1"/>
    <property type="molecule type" value="Genomic_DNA"/>
</dbReference>
<keyword evidence="3 6" id="KW-0418">Kinase</keyword>
<accession>A0A7C3MJN4</accession>
<reference evidence="6" key="1">
    <citation type="journal article" date="2020" name="mSystems">
        <title>Genome- and Community-Level Interaction Insights into Carbon Utilization and Element Cycling Functions of Hydrothermarchaeota in Hydrothermal Sediment.</title>
        <authorList>
            <person name="Zhou Z."/>
            <person name="Liu Y."/>
            <person name="Xu W."/>
            <person name="Pan J."/>
            <person name="Luo Z.H."/>
            <person name="Li M."/>
        </authorList>
    </citation>
    <scope>NUCLEOTIDE SEQUENCE [LARGE SCALE GENOMIC DNA]</scope>
    <source>
        <strain evidence="6">SpSt-81</strain>
    </source>
</reference>
<dbReference type="GO" id="GO:0005975">
    <property type="term" value="P:carbohydrate metabolic process"/>
    <property type="evidence" value="ECO:0007669"/>
    <property type="project" value="InterPro"/>
</dbReference>
<feature type="domain" description="Carbohydrate kinase FGGY C-terminal" evidence="5">
    <location>
        <begin position="246"/>
        <end position="417"/>
    </location>
</feature>
<proteinExistence type="inferred from homology"/>
<evidence type="ECO:0000313" key="6">
    <source>
        <dbReference type="EMBL" id="HFX13367.1"/>
    </source>
</evidence>
<dbReference type="CDD" id="cd07773">
    <property type="entry name" value="ASKHA_NBD_FGGY_FK"/>
    <property type="match status" value="1"/>
</dbReference>
<dbReference type="PANTHER" id="PTHR43095">
    <property type="entry name" value="SUGAR KINASE"/>
    <property type="match status" value="1"/>
</dbReference>
<comment type="similarity">
    <text evidence="1">Belongs to the FGGY kinase family.</text>
</comment>
<dbReference type="Pfam" id="PF02782">
    <property type="entry name" value="FGGY_C"/>
    <property type="match status" value="1"/>
</dbReference>
<keyword evidence="2" id="KW-0808">Transferase</keyword>
<dbReference type="AlphaFoldDB" id="A0A7C3MJN4"/>
<gene>
    <name evidence="6" type="ORF">ENW00_04295</name>
</gene>
<dbReference type="PANTHER" id="PTHR43095:SF5">
    <property type="entry name" value="XYLULOSE KINASE"/>
    <property type="match status" value="1"/>
</dbReference>
<evidence type="ECO:0000256" key="2">
    <source>
        <dbReference type="ARBA" id="ARBA00022679"/>
    </source>
</evidence>
<dbReference type="InterPro" id="IPR043129">
    <property type="entry name" value="ATPase_NBD"/>
</dbReference>
<name>A0A7C3MJN4_DICTH</name>
<organism evidence="6">
    <name type="scientific">Dictyoglomus thermophilum</name>
    <dbReference type="NCBI Taxonomy" id="14"/>
    <lineage>
        <taxon>Bacteria</taxon>
        <taxon>Pseudomonadati</taxon>
        <taxon>Dictyoglomota</taxon>
        <taxon>Dictyoglomia</taxon>
        <taxon>Dictyoglomales</taxon>
        <taxon>Dictyoglomaceae</taxon>
        <taxon>Dictyoglomus</taxon>
    </lineage>
</organism>
<dbReference type="GO" id="GO:0016301">
    <property type="term" value="F:kinase activity"/>
    <property type="evidence" value="ECO:0007669"/>
    <property type="project" value="UniProtKB-KW"/>
</dbReference>
<dbReference type="InterPro" id="IPR018484">
    <property type="entry name" value="FGGY_N"/>
</dbReference>
<sequence>MYITIDLGTTNLKIILWNHKGKIEKKTIFPTPISSDYTIDPLKIIHHLNDFFSNLERKYKKDIQGIAVGGMGEAGLLIDKYGNPLTPIFSWLNDKGKEEIKILESIGKKDVFYITGLKVHHKYSLAKILWLQKKEKDIWMKAYKWINAVDFINFYLSKKLVTDYSLASRMLLFDINKKTWSEEILGLCNISPEKLPDIKPTGSIIGEIDIFIKNKFSLNTFPIILGGHDHPIGSLIYNLQNSIFDSWGTAEAFILHTEKPLLKEAVRELGFSVGCIKNFYYLIAGIHFSGGILKWLKDNMKWKLIIEEYTPTNVLFFPFLLGKDSRKYKENIKAIFYGIDLNTQIKDLIKAVWEGVFYESRYILENIENLEIPIERIYLSGGMSRFKKIIKLKANILNKPIYISKEKESTSKGLALLIAENSNVENTKNFKDSPFDIISPTSSKIFEDNYIRYKKIRGLLGV</sequence>
<evidence type="ECO:0000259" key="4">
    <source>
        <dbReference type="Pfam" id="PF00370"/>
    </source>
</evidence>
<dbReference type="InterPro" id="IPR050406">
    <property type="entry name" value="FGGY_Carb_Kinase"/>
</dbReference>
<evidence type="ECO:0000256" key="3">
    <source>
        <dbReference type="ARBA" id="ARBA00022777"/>
    </source>
</evidence>
<dbReference type="InterPro" id="IPR000577">
    <property type="entry name" value="Carb_kinase_FGGY"/>
</dbReference>
<feature type="domain" description="Carbohydrate kinase FGGY N-terminal" evidence="4">
    <location>
        <begin position="1"/>
        <end position="233"/>
    </location>
</feature>
<dbReference type="Gene3D" id="3.30.420.40">
    <property type="match status" value="2"/>
</dbReference>
<protein>
    <submittedName>
        <fullName evidence="6">Sugar kinase</fullName>
    </submittedName>
</protein>
<dbReference type="PIRSF" id="PIRSF000538">
    <property type="entry name" value="GlpK"/>
    <property type="match status" value="1"/>
</dbReference>
<evidence type="ECO:0000256" key="1">
    <source>
        <dbReference type="ARBA" id="ARBA00009156"/>
    </source>
</evidence>
<comment type="caution">
    <text evidence="6">The sequence shown here is derived from an EMBL/GenBank/DDBJ whole genome shotgun (WGS) entry which is preliminary data.</text>
</comment>
<dbReference type="SUPFAM" id="SSF53067">
    <property type="entry name" value="Actin-like ATPase domain"/>
    <property type="match status" value="2"/>
</dbReference>
<evidence type="ECO:0000259" key="5">
    <source>
        <dbReference type="Pfam" id="PF02782"/>
    </source>
</evidence>